<dbReference type="OrthoDB" id="4822at2157"/>
<evidence type="ECO:0000256" key="2">
    <source>
        <dbReference type="ARBA" id="ARBA00022692"/>
    </source>
</evidence>
<dbReference type="GO" id="GO:0006465">
    <property type="term" value="P:signal peptide processing"/>
    <property type="evidence" value="ECO:0007669"/>
    <property type="project" value="InterPro"/>
</dbReference>
<dbReference type="AlphaFoldDB" id="A0A2Z2M616"/>
<evidence type="ECO:0000256" key="4">
    <source>
        <dbReference type="ARBA" id="ARBA00023136"/>
    </source>
</evidence>
<feature type="transmembrane region" description="Helical" evidence="5">
    <location>
        <begin position="9"/>
        <end position="26"/>
    </location>
</feature>
<dbReference type="CDD" id="cd06530">
    <property type="entry name" value="S26_SPase_I"/>
    <property type="match status" value="1"/>
</dbReference>
<dbReference type="InterPro" id="IPR036286">
    <property type="entry name" value="LexA/Signal_pep-like_sf"/>
</dbReference>
<dbReference type="InterPro" id="IPR019533">
    <property type="entry name" value="Peptidase_S26"/>
</dbReference>
<dbReference type="NCBIfam" id="TIGR02228">
    <property type="entry name" value="sigpep_I_arch"/>
    <property type="match status" value="1"/>
</dbReference>
<keyword evidence="3 5" id="KW-1133">Transmembrane helix</keyword>
<keyword evidence="7" id="KW-1185">Reference proteome</keyword>
<dbReference type="GeneID" id="33332566"/>
<comment type="subcellular location">
    <subcellularLocation>
        <location evidence="1">Membrane</location>
    </subcellularLocation>
</comment>
<protein>
    <submittedName>
        <fullName evidence="6">S26 family signal peptidase</fullName>
    </submittedName>
</protein>
<evidence type="ECO:0000256" key="5">
    <source>
        <dbReference type="SAM" id="Phobius"/>
    </source>
</evidence>
<dbReference type="PANTHER" id="PTHR10806">
    <property type="entry name" value="SIGNAL PEPTIDASE COMPLEX CATALYTIC SUBUNIT SEC11"/>
    <property type="match status" value="1"/>
</dbReference>
<dbReference type="PRINTS" id="PR00728">
    <property type="entry name" value="SIGNALPTASE"/>
</dbReference>
<organism evidence="6 7">
    <name type="scientific">Thermococcus gorgonarius</name>
    <dbReference type="NCBI Taxonomy" id="71997"/>
    <lineage>
        <taxon>Archaea</taxon>
        <taxon>Methanobacteriati</taxon>
        <taxon>Methanobacteriota</taxon>
        <taxon>Thermococci</taxon>
        <taxon>Thermococcales</taxon>
        <taxon>Thermococcaceae</taxon>
        <taxon>Thermococcus</taxon>
    </lineage>
</organism>
<evidence type="ECO:0000313" key="6">
    <source>
        <dbReference type="EMBL" id="ASJ01497.1"/>
    </source>
</evidence>
<dbReference type="GO" id="GO:0004252">
    <property type="term" value="F:serine-type endopeptidase activity"/>
    <property type="evidence" value="ECO:0007669"/>
    <property type="project" value="InterPro"/>
</dbReference>
<dbReference type="EMBL" id="CP014855">
    <property type="protein sequence ID" value="ASJ01497.1"/>
    <property type="molecule type" value="Genomic_DNA"/>
</dbReference>
<reference evidence="6 7" key="1">
    <citation type="submission" date="2016-03" db="EMBL/GenBank/DDBJ databases">
        <title>Complete genome sequence of Thermococcus gorgonarius.</title>
        <authorList>
            <person name="Oger P.M."/>
        </authorList>
    </citation>
    <scope>NUCLEOTIDE SEQUENCE [LARGE SCALE GENOMIC DNA]</scope>
    <source>
        <strain evidence="6 7">W-12</strain>
    </source>
</reference>
<dbReference type="SUPFAM" id="SSF51306">
    <property type="entry name" value="LexA/Signal peptidase"/>
    <property type="match status" value="1"/>
</dbReference>
<dbReference type="Proteomes" id="UP000250134">
    <property type="component" value="Chromosome"/>
</dbReference>
<keyword evidence="4 5" id="KW-0472">Membrane</keyword>
<gene>
    <name evidence="6" type="ORF">A3K92_08390</name>
</gene>
<evidence type="ECO:0000313" key="7">
    <source>
        <dbReference type="Proteomes" id="UP000250134"/>
    </source>
</evidence>
<dbReference type="PANTHER" id="PTHR10806:SF6">
    <property type="entry name" value="SIGNAL PEPTIDASE COMPLEX CATALYTIC SUBUNIT SEC11"/>
    <property type="match status" value="1"/>
</dbReference>
<dbReference type="RefSeq" id="WP_088885830.1">
    <property type="nucleotide sequence ID" value="NZ_CP014855.1"/>
</dbReference>
<keyword evidence="2 5" id="KW-0812">Transmembrane</keyword>
<evidence type="ECO:0000256" key="1">
    <source>
        <dbReference type="ARBA" id="ARBA00004370"/>
    </source>
</evidence>
<name>A0A2Z2M616_THEGO</name>
<accession>A0A2Z2M616</accession>
<dbReference type="Gene3D" id="2.10.109.10">
    <property type="entry name" value="Umud Fragment, subunit A"/>
    <property type="match status" value="1"/>
</dbReference>
<proteinExistence type="predicted"/>
<sequence>MEDGWAKELAWILISIIIVAGINYGLKIVMNTDSPLVIVISGSMEPVFYRGDVVLLKGVSPDDIKVGDVIVYNAPMYAYPIIHRVREIKTVEVNGHEEKCFVTWGDNNPIPDWGEYRLYPTPNGGVPCVPAYAVDAKAVMVFPKIGVIPLWIREHM</sequence>
<dbReference type="KEGG" id="tgg:A3K92_08390"/>
<evidence type="ECO:0000256" key="3">
    <source>
        <dbReference type="ARBA" id="ARBA00022989"/>
    </source>
</evidence>
<dbReference type="GO" id="GO:0016020">
    <property type="term" value="C:membrane"/>
    <property type="evidence" value="ECO:0007669"/>
    <property type="project" value="UniProtKB-SubCell"/>
</dbReference>
<dbReference type="InterPro" id="IPR001733">
    <property type="entry name" value="Peptidase_S26B"/>
</dbReference>